<dbReference type="GO" id="GO:0009307">
    <property type="term" value="P:DNA restriction-modification system"/>
    <property type="evidence" value="ECO:0007669"/>
    <property type="project" value="UniProtKB-KW"/>
</dbReference>
<dbReference type="KEGG" id="nsh:GXM_07557"/>
<dbReference type="GO" id="GO:0003677">
    <property type="term" value="F:DNA binding"/>
    <property type="evidence" value="ECO:0007669"/>
    <property type="project" value="UniProtKB-KW"/>
</dbReference>
<proteinExistence type="predicted"/>
<dbReference type="InterPro" id="IPR007409">
    <property type="entry name" value="Restrct_endonuc_type1_HsdR_N"/>
</dbReference>
<keyword evidence="2" id="KW-0255">Endonuclease</keyword>
<protein>
    <submittedName>
        <fullName evidence="2">Restriction endonuclease subunit R</fullName>
    </submittedName>
</protein>
<organism evidence="2 3">
    <name type="scientific">Nostoc sphaeroides CCNUC1</name>
    <dbReference type="NCBI Taxonomy" id="2653204"/>
    <lineage>
        <taxon>Bacteria</taxon>
        <taxon>Bacillati</taxon>
        <taxon>Cyanobacteriota</taxon>
        <taxon>Cyanophyceae</taxon>
        <taxon>Nostocales</taxon>
        <taxon>Nostocaceae</taxon>
        <taxon>Nostoc</taxon>
    </lineage>
</organism>
<evidence type="ECO:0000313" key="2">
    <source>
        <dbReference type="EMBL" id="QFS50063.1"/>
    </source>
</evidence>
<dbReference type="AlphaFoldDB" id="A0A5P8WBA5"/>
<dbReference type="GO" id="GO:0009035">
    <property type="term" value="F:type I site-specific deoxyribonuclease activity"/>
    <property type="evidence" value="ECO:0007669"/>
    <property type="project" value="UniProtKB-EC"/>
</dbReference>
<feature type="domain" description="Restriction endonuclease type I HsdR N-terminal" evidence="1">
    <location>
        <begin position="5"/>
        <end position="65"/>
    </location>
</feature>
<reference evidence="2 3" key="1">
    <citation type="submission" date="2019-10" db="EMBL/GenBank/DDBJ databases">
        <title>Genomic and transcriptomic insights into the perfect genentic adaptation of a filamentous nitrogen-fixing cyanobacterium to rice fields.</title>
        <authorList>
            <person name="Chen Z."/>
        </authorList>
    </citation>
    <scope>NUCLEOTIDE SEQUENCE [LARGE SCALE GENOMIC DNA]</scope>
    <source>
        <strain evidence="2">CCNUC1</strain>
    </source>
</reference>
<keyword evidence="2" id="KW-0378">Hydrolase</keyword>
<evidence type="ECO:0000259" key="1">
    <source>
        <dbReference type="Pfam" id="PF04313"/>
    </source>
</evidence>
<sequence>MVVRGRIDILVLQGQLWVLVIESKRAEFSPKVGIPQVLSYMLAAPNGNFPRYGLVTNGTDFVFLKLMVQEVPCYARSRQFILGQDNDLERVLQILKHLAAMIGLS</sequence>
<accession>A0A5P8WBA5</accession>
<keyword evidence="2" id="KW-0540">Nuclease</keyword>
<dbReference type="GO" id="GO:0005524">
    <property type="term" value="F:ATP binding"/>
    <property type="evidence" value="ECO:0007669"/>
    <property type="project" value="UniProtKB-KW"/>
</dbReference>
<gene>
    <name evidence="2" type="ORF">GXM_07557</name>
</gene>
<dbReference type="Proteomes" id="UP000326678">
    <property type="component" value="Chromosome Gxm2"/>
</dbReference>
<keyword evidence="3" id="KW-1185">Reference proteome</keyword>
<dbReference type="Pfam" id="PF04313">
    <property type="entry name" value="HSDR_N"/>
    <property type="match status" value="1"/>
</dbReference>
<dbReference type="EMBL" id="CP045227">
    <property type="protein sequence ID" value="QFS50063.1"/>
    <property type="molecule type" value="Genomic_DNA"/>
</dbReference>
<name>A0A5P8WBA5_9NOSO</name>
<evidence type="ECO:0000313" key="3">
    <source>
        <dbReference type="Proteomes" id="UP000326678"/>
    </source>
</evidence>